<reference evidence="5 6" key="1">
    <citation type="submission" date="2019-06" db="EMBL/GenBank/DDBJ databases">
        <authorList>
            <person name="Broberg M."/>
        </authorList>
    </citation>
    <scope>NUCLEOTIDE SEQUENCE [LARGE SCALE GENOMIC DNA]</scope>
</reference>
<feature type="region of interest" description="Disordered" evidence="3">
    <location>
        <begin position="221"/>
        <end position="240"/>
    </location>
</feature>
<dbReference type="Pfam" id="PF00172">
    <property type="entry name" value="Zn_clus"/>
    <property type="match status" value="1"/>
</dbReference>
<evidence type="ECO:0000313" key="5">
    <source>
        <dbReference type="EMBL" id="VUC20779.1"/>
    </source>
</evidence>
<proteinExistence type="predicted"/>
<evidence type="ECO:0000256" key="2">
    <source>
        <dbReference type="ARBA" id="ARBA00023242"/>
    </source>
</evidence>
<dbReference type="Pfam" id="PF11951">
    <property type="entry name" value="Fungal_trans_2"/>
    <property type="match status" value="1"/>
</dbReference>
<evidence type="ECO:0000256" key="3">
    <source>
        <dbReference type="SAM" id="MobiDB-lite"/>
    </source>
</evidence>
<dbReference type="PROSITE" id="PS50048">
    <property type="entry name" value="ZN2_CY6_FUNGAL_2"/>
    <property type="match status" value="1"/>
</dbReference>
<dbReference type="InterPro" id="IPR036864">
    <property type="entry name" value="Zn2-C6_fun-type_DNA-bd_sf"/>
</dbReference>
<dbReference type="EMBL" id="CABFNS010000249">
    <property type="protein sequence ID" value="VUC20779.1"/>
    <property type="molecule type" value="Genomic_DNA"/>
</dbReference>
<feature type="domain" description="Zn(2)-C6 fungal-type" evidence="4">
    <location>
        <begin position="9"/>
        <end position="37"/>
    </location>
</feature>
<keyword evidence="2" id="KW-0539">Nucleus</keyword>
<dbReference type="Gene3D" id="4.10.240.10">
    <property type="entry name" value="Zn(2)-C6 fungal-type DNA-binding domain"/>
    <property type="match status" value="1"/>
</dbReference>
<evidence type="ECO:0000256" key="1">
    <source>
        <dbReference type="ARBA" id="ARBA00004123"/>
    </source>
</evidence>
<dbReference type="SUPFAM" id="SSF57701">
    <property type="entry name" value="Zn2/Cys6 DNA-binding domain"/>
    <property type="match status" value="1"/>
</dbReference>
<sequence length="681" mass="75929">MPPRKTFTGCWTCRARRLKCDEERPECIQCQLKGITCEGYTTRLKWMRPVSVYGDLADEPPPDNQDTHWRRLLPASRMRFRGIETALSAIEKAAARSDSKTCGPFSVFAVEHRDELPESLPLVLDEGHPSTGQVEHNASAPCPSDKTFVDNQGDIDEMESTLSGDPITPGITPGLHEQLSDQSSIETPETTMAAIQPSPQTNSSIAVSSLVDMITDQEQLGGGELEGSMTTPSQLAPEPTPSLRCFGNDPSAEVFLKARVRHLLRNYAENVLPIFSPLDQTDVLGSPWRNFHLSRALQCSIELEILGSAPPSRRALLQTILTISAYNLRNLHLSDGEVSQTWGHVASKYKCEALKQLETCVGESYADLTDSVYNELLAAMLCMVTIDVISGDTSTSQIHLGASETLIRARIARCGISDCGITKGLYVIFLYLRTMQEATMLLTDGPQRSIRTGSTVIKRAESREDIAELMLSQQPGKEFEPHSIEIIYGIPRSLLFLLRKATRLLRTIDQHEPSSQRNSISPSPHSDIGFLEDEILEWPVEEVVARMDTAPVSEENRLVMQHYTRALHQAVIIFYSRKAQNVHRRHVQPYVQEVIRHLEKIEEVKERYGLRTGNIPWPAFIAGSQAMGQSTQDRFARWFDNVSSEGIWTYNKCKDALVDIWAQESTPVGFSALGGLNLVLT</sequence>
<keyword evidence="6" id="KW-1185">Reference proteome</keyword>
<evidence type="ECO:0000259" key="4">
    <source>
        <dbReference type="PROSITE" id="PS50048"/>
    </source>
</evidence>
<dbReference type="CDD" id="cd00067">
    <property type="entry name" value="GAL4"/>
    <property type="match status" value="1"/>
</dbReference>
<comment type="caution">
    <text evidence="5">The sequence shown here is derived from an EMBL/GenBank/DDBJ whole genome shotgun (WGS) entry which is preliminary data.</text>
</comment>
<comment type="subcellular location">
    <subcellularLocation>
        <location evidence="1">Nucleus</location>
    </subcellularLocation>
</comment>
<evidence type="ECO:0000313" key="6">
    <source>
        <dbReference type="Proteomes" id="UP000766486"/>
    </source>
</evidence>
<accession>A0ABY6TQ82</accession>
<protein>
    <recommendedName>
        <fullName evidence="4">Zn(2)-C6 fungal-type domain-containing protein</fullName>
    </recommendedName>
</protein>
<dbReference type="PANTHER" id="PTHR37534">
    <property type="entry name" value="TRANSCRIPTIONAL ACTIVATOR PROTEIN UGA3"/>
    <property type="match status" value="1"/>
</dbReference>
<dbReference type="SMART" id="SM00066">
    <property type="entry name" value="GAL4"/>
    <property type="match status" value="1"/>
</dbReference>
<gene>
    <name evidence="5" type="ORF">CLO192961_LOCUS32659</name>
</gene>
<dbReference type="InterPro" id="IPR001138">
    <property type="entry name" value="Zn2Cys6_DnaBD"/>
</dbReference>
<dbReference type="Proteomes" id="UP000766486">
    <property type="component" value="Unassembled WGS sequence"/>
</dbReference>
<dbReference type="InterPro" id="IPR021858">
    <property type="entry name" value="Fun_TF"/>
</dbReference>
<organism evidence="5 6">
    <name type="scientific">Bionectria ochroleuca</name>
    <name type="common">Gliocladium roseum</name>
    <dbReference type="NCBI Taxonomy" id="29856"/>
    <lineage>
        <taxon>Eukaryota</taxon>
        <taxon>Fungi</taxon>
        <taxon>Dikarya</taxon>
        <taxon>Ascomycota</taxon>
        <taxon>Pezizomycotina</taxon>
        <taxon>Sordariomycetes</taxon>
        <taxon>Hypocreomycetidae</taxon>
        <taxon>Hypocreales</taxon>
        <taxon>Bionectriaceae</taxon>
        <taxon>Clonostachys</taxon>
    </lineage>
</organism>
<dbReference type="PROSITE" id="PS00463">
    <property type="entry name" value="ZN2_CY6_FUNGAL_1"/>
    <property type="match status" value="1"/>
</dbReference>
<name>A0ABY6TQ82_BIOOC</name>
<dbReference type="PANTHER" id="PTHR37534:SF46">
    <property type="entry name" value="ZN(II)2CYS6 TRANSCRIPTION FACTOR (EUROFUNG)"/>
    <property type="match status" value="1"/>
</dbReference>